<dbReference type="PANTHER" id="PTHR10302">
    <property type="entry name" value="SINGLE-STRANDED DNA-BINDING PROTEIN"/>
    <property type="match status" value="1"/>
</dbReference>
<dbReference type="HAMAP" id="MF_00984">
    <property type="entry name" value="SSB"/>
    <property type="match status" value="1"/>
</dbReference>
<dbReference type="GO" id="GO:0003697">
    <property type="term" value="F:single-stranded DNA binding"/>
    <property type="evidence" value="ECO:0007669"/>
    <property type="project" value="UniProtKB-UniRule"/>
</dbReference>
<comment type="caution">
    <text evidence="4">The sequence shown here is derived from an EMBL/GenBank/DDBJ whole genome shotgun (WGS) entry which is preliminary data.</text>
</comment>
<dbReference type="GO" id="GO:0009295">
    <property type="term" value="C:nucleoid"/>
    <property type="evidence" value="ECO:0007669"/>
    <property type="project" value="TreeGrafter"/>
</dbReference>
<name>A0A6L3ZJH8_9FLAO</name>
<dbReference type="SUPFAM" id="SSF50249">
    <property type="entry name" value="Nucleic acid-binding proteins"/>
    <property type="match status" value="1"/>
</dbReference>
<accession>A0A6L3ZJH8</accession>
<dbReference type="EMBL" id="WBVQ01000001">
    <property type="protein sequence ID" value="KAB2817718.1"/>
    <property type="molecule type" value="Genomic_DNA"/>
</dbReference>
<dbReference type="InterPro" id="IPR011344">
    <property type="entry name" value="ssDNA-bd"/>
</dbReference>
<evidence type="ECO:0000313" key="5">
    <source>
        <dbReference type="Proteomes" id="UP000484164"/>
    </source>
</evidence>
<dbReference type="PANTHER" id="PTHR10302:SF27">
    <property type="entry name" value="SINGLE-STRANDED DNA-BINDING PROTEIN"/>
    <property type="match status" value="1"/>
</dbReference>
<evidence type="ECO:0000256" key="1">
    <source>
        <dbReference type="ARBA" id="ARBA00023125"/>
    </source>
</evidence>
<keyword evidence="1 2" id="KW-0238">DNA-binding</keyword>
<dbReference type="PROSITE" id="PS50935">
    <property type="entry name" value="SSB"/>
    <property type="match status" value="1"/>
</dbReference>
<evidence type="ECO:0000256" key="3">
    <source>
        <dbReference type="PIRNR" id="PIRNR002070"/>
    </source>
</evidence>
<dbReference type="CDD" id="cd04496">
    <property type="entry name" value="SSB_OBF"/>
    <property type="match status" value="1"/>
</dbReference>
<dbReference type="Pfam" id="PF00436">
    <property type="entry name" value="SSB"/>
    <property type="match status" value="1"/>
</dbReference>
<dbReference type="OrthoDB" id="9809878at2"/>
<proteinExistence type="inferred from homology"/>
<reference evidence="4 5" key="1">
    <citation type="submission" date="2019-10" db="EMBL/GenBank/DDBJ databases">
        <title>Genome sequence of Phaeocystidibacter marisrubri JCM30614 (type strain).</title>
        <authorList>
            <person name="Bowman J.P."/>
        </authorList>
    </citation>
    <scope>NUCLEOTIDE SEQUENCE [LARGE SCALE GENOMIC DNA]</scope>
    <source>
        <strain evidence="4 5">JCM 30614</strain>
    </source>
</reference>
<sequence>MKNSVNRVTLMGSLGKDPEITTFESGKKKASFSIATNDYYTNDKGERIESTEWHRAIAWGKDAEYVESHLRKGKRVILEGKLTTHSYEKGEQTHYVTEVRCNTLQVIASADTAKE</sequence>
<dbReference type="PIRSF" id="PIRSF002070">
    <property type="entry name" value="SSB"/>
    <property type="match status" value="1"/>
</dbReference>
<evidence type="ECO:0000313" key="4">
    <source>
        <dbReference type="EMBL" id="KAB2817718.1"/>
    </source>
</evidence>
<dbReference type="RefSeq" id="WP_151692406.1">
    <property type="nucleotide sequence ID" value="NZ_BMGX01000002.1"/>
</dbReference>
<dbReference type="InterPro" id="IPR012340">
    <property type="entry name" value="NA-bd_OB-fold"/>
</dbReference>
<comment type="caution">
    <text evidence="2">Lacks conserved residue(s) required for the propagation of feature annotation.</text>
</comment>
<keyword evidence="5" id="KW-1185">Reference proteome</keyword>
<protein>
    <recommendedName>
        <fullName evidence="2 3">Single-stranded DNA-binding protein</fullName>
        <shortName evidence="2">SSB</shortName>
    </recommendedName>
</protein>
<dbReference type="NCBIfam" id="TIGR00621">
    <property type="entry name" value="ssb"/>
    <property type="match status" value="1"/>
</dbReference>
<dbReference type="AlphaFoldDB" id="A0A6L3ZJH8"/>
<dbReference type="Gene3D" id="2.40.50.140">
    <property type="entry name" value="Nucleic acid-binding proteins"/>
    <property type="match status" value="1"/>
</dbReference>
<organism evidence="4 5">
    <name type="scientific">Phaeocystidibacter marisrubri</name>
    <dbReference type="NCBI Taxonomy" id="1577780"/>
    <lineage>
        <taxon>Bacteria</taxon>
        <taxon>Pseudomonadati</taxon>
        <taxon>Bacteroidota</taxon>
        <taxon>Flavobacteriia</taxon>
        <taxon>Flavobacteriales</taxon>
        <taxon>Phaeocystidibacteraceae</taxon>
        <taxon>Phaeocystidibacter</taxon>
    </lineage>
</organism>
<dbReference type="GO" id="GO:0006260">
    <property type="term" value="P:DNA replication"/>
    <property type="evidence" value="ECO:0007669"/>
    <property type="project" value="InterPro"/>
</dbReference>
<evidence type="ECO:0000256" key="2">
    <source>
        <dbReference type="HAMAP-Rule" id="MF_00984"/>
    </source>
</evidence>
<dbReference type="Proteomes" id="UP000484164">
    <property type="component" value="Unassembled WGS sequence"/>
</dbReference>
<dbReference type="InterPro" id="IPR000424">
    <property type="entry name" value="Primosome_PriB/ssb"/>
</dbReference>
<comment type="subunit">
    <text evidence="2">Homotetramer.</text>
</comment>
<gene>
    <name evidence="4" type="ORF">F8C82_04760</name>
</gene>